<gene>
    <name evidence="3" type="ORF">PEBR_34461</name>
</gene>
<dbReference type="InterPro" id="IPR006771">
    <property type="entry name" value="CetA-like"/>
</dbReference>
<sequence>MGFLKKLTLFAAFASLAAALPYGERPPTLVNLAAVAPTTTTAAAASTSSTSVTTSATSISTSTSTSTSTASTSTSTSTSTGNGINIVNNLDQTVYLWSTSDTSSDMQTLTSGSTYTETWRTNSDGGGISIKMATSTSESSVLQFEYTKSDETLWWDLSSINLDSDSEFITSGFAVTTDDSSCTTASCAAGDTDCADSYQNPDDVDTRSCSASAAFTMTIG</sequence>
<evidence type="ECO:0000313" key="4">
    <source>
        <dbReference type="Proteomes" id="UP000190744"/>
    </source>
</evidence>
<dbReference type="Pfam" id="PF04681">
    <property type="entry name" value="Bys1"/>
    <property type="match status" value="1"/>
</dbReference>
<feature type="chain" id="PRO_5013386461" evidence="2">
    <location>
        <begin position="20"/>
        <end position="220"/>
    </location>
</feature>
<evidence type="ECO:0000256" key="2">
    <source>
        <dbReference type="SAM" id="SignalP"/>
    </source>
</evidence>
<dbReference type="PANTHER" id="PTHR36195">
    <property type="entry name" value="DOMAIN PROTEIN, PUTATIVE (AFU_ORTHOLOGUE AFUA_5G01990)-RELATED-RELATED"/>
    <property type="match status" value="1"/>
</dbReference>
<evidence type="ECO:0000256" key="1">
    <source>
        <dbReference type="SAM" id="MobiDB-lite"/>
    </source>
</evidence>
<accession>A0A1S9RDI1</accession>
<dbReference type="Proteomes" id="UP000190744">
    <property type="component" value="Unassembled WGS sequence"/>
</dbReference>
<organism evidence="3 4">
    <name type="scientific">Penicillium brasilianum</name>
    <dbReference type="NCBI Taxonomy" id="104259"/>
    <lineage>
        <taxon>Eukaryota</taxon>
        <taxon>Fungi</taxon>
        <taxon>Dikarya</taxon>
        <taxon>Ascomycota</taxon>
        <taxon>Pezizomycotina</taxon>
        <taxon>Eurotiomycetes</taxon>
        <taxon>Eurotiomycetidae</taxon>
        <taxon>Eurotiales</taxon>
        <taxon>Aspergillaceae</taxon>
        <taxon>Penicillium</taxon>
    </lineage>
</organism>
<protein>
    <submittedName>
        <fullName evidence="3">Antigenic thaumatin domain protein</fullName>
    </submittedName>
</protein>
<dbReference type="AlphaFoldDB" id="A0A1S9RDI1"/>
<dbReference type="PANTHER" id="PTHR36195:SF6">
    <property type="entry name" value="SECRETED THAUMATIN-LIKE PROTEIN CALA"/>
    <property type="match status" value="1"/>
</dbReference>
<feature type="compositionally biased region" description="Low complexity" evidence="1">
    <location>
        <begin position="56"/>
        <end position="80"/>
    </location>
</feature>
<name>A0A1S9RDI1_PENBI</name>
<feature type="signal peptide" evidence="2">
    <location>
        <begin position="1"/>
        <end position="19"/>
    </location>
</feature>
<feature type="region of interest" description="Disordered" evidence="1">
    <location>
        <begin position="56"/>
        <end position="82"/>
    </location>
</feature>
<proteinExistence type="predicted"/>
<comment type="caution">
    <text evidence="3">The sequence shown here is derived from an EMBL/GenBank/DDBJ whole genome shotgun (WGS) entry which is preliminary data.</text>
</comment>
<evidence type="ECO:0000313" key="3">
    <source>
        <dbReference type="EMBL" id="OOQ83527.1"/>
    </source>
</evidence>
<reference evidence="4" key="1">
    <citation type="submission" date="2015-09" db="EMBL/GenBank/DDBJ databases">
        <authorList>
            <person name="Fill T.P."/>
            <person name="Baretta J.F."/>
            <person name="de Almeida L.G."/>
            <person name="Rocha M."/>
            <person name="de Souza D.H."/>
            <person name="Malavazi I."/>
            <person name="Cerdeira L.T."/>
            <person name="Hong H."/>
            <person name="Samborskyy M."/>
            <person name="de Vasconcelos A.T."/>
            <person name="Leadlay P."/>
            <person name="Rodrigues-Filho E."/>
        </authorList>
    </citation>
    <scope>NUCLEOTIDE SEQUENCE [LARGE SCALE GENOMIC DNA]</scope>
    <source>
        <strain evidence="4">LaBioMMi 136</strain>
    </source>
</reference>
<keyword evidence="2" id="KW-0732">Signal</keyword>
<dbReference type="EMBL" id="LJBN01000195">
    <property type="protein sequence ID" value="OOQ83527.1"/>
    <property type="molecule type" value="Genomic_DNA"/>
</dbReference>